<reference evidence="1 2" key="1">
    <citation type="submission" date="2024-09" db="EMBL/GenBank/DDBJ databases">
        <authorList>
            <person name="Ruan L."/>
        </authorList>
    </citation>
    <scope>NUCLEOTIDE SEQUENCE [LARGE SCALE GENOMIC DNA]</scope>
    <source>
        <strain evidence="1 2">D33</strain>
    </source>
</reference>
<gene>
    <name evidence="1" type="ORF">ACE3NQ_01170</name>
</gene>
<name>A0ABV5B1G0_9BACL</name>
<proteinExistence type="predicted"/>
<dbReference type="EMBL" id="JBHILM010000001">
    <property type="protein sequence ID" value="MFB5679520.1"/>
    <property type="molecule type" value="Genomic_DNA"/>
</dbReference>
<keyword evidence="2" id="KW-1185">Reference proteome</keyword>
<dbReference type="Proteomes" id="UP001580407">
    <property type="component" value="Unassembled WGS sequence"/>
</dbReference>
<protein>
    <submittedName>
        <fullName evidence="1">Uncharacterized protein</fullName>
    </submittedName>
</protein>
<dbReference type="RefSeq" id="WP_375523358.1">
    <property type="nucleotide sequence ID" value="NZ_JBHILM010000001.1"/>
</dbReference>
<evidence type="ECO:0000313" key="1">
    <source>
        <dbReference type="EMBL" id="MFB5679520.1"/>
    </source>
</evidence>
<accession>A0ABV5B1G0</accession>
<sequence length="170" mass="19832">MQDYYELVGDNRIAYNMRPASFGILKTEFKLMPPVQVLDVNAEANAEYTDWVTFLAAYPLLSDPMKRILELYNPRARFKQMYLVDRSYGRQELYWVPQIPAQDVLSPETEFHAHDQTLKHLVLDRKKIKGHHFFQPEGLRETCLVVSLRAAESLLRRNLSGFNLQKVSLS</sequence>
<comment type="caution">
    <text evidence="1">The sequence shown here is derived from an EMBL/GenBank/DDBJ whole genome shotgun (WGS) entry which is preliminary data.</text>
</comment>
<organism evidence="1 2">
    <name type="scientific">Paenibacillus terreus</name>
    <dbReference type="NCBI Taxonomy" id="1387834"/>
    <lineage>
        <taxon>Bacteria</taxon>
        <taxon>Bacillati</taxon>
        <taxon>Bacillota</taxon>
        <taxon>Bacilli</taxon>
        <taxon>Bacillales</taxon>
        <taxon>Paenibacillaceae</taxon>
        <taxon>Paenibacillus</taxon>
    </lineage>
</organism>
<evidence type="ECO:0000313" key="2">
    <source>
        <dbReference type="Proteomes" id="UP001580407"/>
    </source>
</evidence>